<reference evidence="2 3" key="1">
    <citation type="submission" date="2020-04" db="EMBL/GenBank/DDBJ databases">
        <title>Perkinsus olseni comparative genomics.</title>
        <authorList>
            <person name="Bogema D.R."/>
        </authorList>
    </citation>
    <scope>NUCLEOTIDE SEQUENCE [LARGE SCALE GENOMIC DNA]</scope>
    <source>
        <strain evidence="2">ATCC PRA-205</strain>
    </source>
</reference>
<evidence type="ECO:0000313" key="3">
    <source>
        <dbReference type="Proteomes" id="UP000574390"/>
    </source>
</evidence>
<gene>
    <name evidence="2" type="ORF">FOZ62_025995</name>
</gene>
<name>A0A7J6TSE1_PEROL</name>
<feature type="compositionally biased region" description="Polar residues" evidence="1">
    <location>
        <begin position="249"/>
        <end position="258"/>
    </location>
</feature>
<dbReference type="Proteomes" id="UP000574390">
    <property type="component" value="Unassembled WGS sequence"/>
</dbReference>
<protein>
    <submittedName>
        <fullName evidence="2">Uncharacterized protein</fullName>
    </submittedName>
</protein>
<evidence type="ECO:0000313" key="2">
    <source>
        <dbReference type="EMBL" id="KAF4748269.1"/>
    </source>
</evidence>
<feature type="compositionally biased region" description="Basic and acidic residues" evidence="1">
    <location>
        <begin position="270"/>
        <end position="292"/>
    </location>
</feature>
<comment type="caution">
    <text evidence="2">The sequence shown here is derived from an EMBL/GenBank/DDBJ whole genome shotgun (WGS) entry which is preliminary data.</text>
</comment>
<dbReference type="AlphaFoldDB" id="A0A7J6TSE1"/>
<feature type="region of interest" description="Disordered" evidence="1">
    <location>
        <begin position="178"/>
        <end position="292"/>
    </location>
</feature>
<organism evidence="2 3">
    <name type="scientific">Perkinsus olseni</name>
    <name type="common">Perkinsus atlanticus</name>
    <dbReference type="NCBI Taxonomy" id="32597"/>
    <lineage>
        <taxon>Eukaryota</taxon>
        <taxon>Sar</taxon>
        <taxon>Alveolata</taxon>
        <taxon>Perkinsozoa</taxon>
        <taxon>Perkinsea</taxon>
        <taxon>Perkinsida</taxon>
        <taxon>Perkinsidae</taxon>
        <taxon>Perkinsus</taxon>
    </lineage>
</organism>
<proteinExistence type="predicted"/>
<accession>A0A7J6TSE1</accession>
<sequence>MTRLMKLFSHRMPGIICSLSDLVEELDNFVWLHRLSDALDQQLRYSCPAHLTHKLLRDSRYMAGHQSNSEGSENFLIRLLENGGHATQRWSPPFVGVLPWLLDLPEEDRFGVLSDMSVGHIDILITEFCRKERLDGSATARLRQQLAYDSVPHEVYQVFRMNSGPRPNLMVERLYESGEGEKDDDGPEQQSLDAPSCRSVLLKPRSGDIAKPPRAYRKRGPKARAAQFKQRYISSKASQERGDRRGPSSVESCVQSTGVPDDGRQLFARVKSETPERSPRRVWWERVDSHGG</sequence>
<dbReference type="EMBL" id="JABANM010005051">
    <property type="protein sequence ID" value="KAF4748269.1"/>
    <property type="molecule type" value="Genomic_DNA"/>
</dbReference>
<evidence type="ECO:0000256" key="1">
    <source>
        <dbReference type="SAM" id="MobiDB-lite"/>
    </source>
</evidence>